<feature type="transmembrane region" description="Helical" evidence="2">
    <location>
        <begin position="162"/>
        <end position="182"/>
    </location>
</feature>
<evidence type="ECO:0000313" key="4">
    <source>
        <dbReference type="Proteomes" id="UP000638043"/>
    </source>
</evidence>
<dbReference type="Proteomes" id="UP000638043">
    <property type="component" value="Unassembled WGS sequence"/>
</dbReference>
<dbReference type="EMBL" id="BMMQ01000001">
    <property type="protein sequence ID" value="GGO59607.1"/>
    <property type="molecule type" value="Genomic_DNA"/>
</dbReference>
<evidence type="ECO:0008006" key="5">
    <source>
        <dbReference type="Google" id="ProtNLM"/>
    </source>
</evidence>
<sequence length="324" mass="35007">MTTHPLARAAAAPMSWGVLCFAVAAIWRGEGFVPYLLLLIAGWCAGHTIVRALWRLPSARRRLVAHAGLSILFLAIGVAVTSRWGELLDPLPSALQTSAYLFGMASITMVGWVWLALIGLITSFVTARDAARVGPEWENDGGLVLRLAAVPAPHRRLTNATVVTGAGGGLAIVLAVIAWMPLLNGGPRLLVLLFGAVALPLYEWCKVPLRAQTQACEVRIMTRALRIDAGGTTHDFAYRDIDELVWCTKGEQARIEVAGRGTRRSLLVGIARQEPGVAATLPQLSGRFRRLLATNGLVEDARRQRHGQLRFSRPPSLVQAQGGR</sequence>
<evidence type="ECO:0000313" key="3">
    <source>
        <dbReference type="EMBL" id="GGO59607.1"/>
    </source>
</evidence>
<feature type="transmembrane region" description="Helical" evidence="2">
    <location>
        <begin position="100"/>
        <end position="125"/>
    </location>
</feature>
<name>A0ABQ2MXB1_9MICO</name>
<comment type="caution">
    <text evidence="3">The sequence shown here is derived from an EMBL/GenBank/DDBJ whole genome shotgun (WGS) entry which is preliminary data.</text>
</comment>
<feature type="region of interest" description="Disordered" evidence="1">
    <location>
        <begin position="303"/>
        <end position="324"/>
    </location>
</feature>
<accession>A0ABQ2MXB1</accession>
<protein>
    <recommendedName>
        <fullName evidence="5">PH domain-containing protein</fullName>
    </recommendedName>
</protein>
<evidence type="ECO:0000256" key="2">
    <source>
        <dbReference type="SAM" id="Phobius"/>
    </source>
</evidence>
<dbReference type="RefSeq" id="WP_188699632.1">
    <property type="nucleotide sequence ID" value="NZ_BMMQ01000001.1"/>
</dbReference>
<keyword evidence="2" id="KW-0812">Transmembrane</keyword>
<keyword evidence="4" id="KW-1185">Reference proteome</keyword>
<reference evidence="4" key="1">
    <citation type="journal article" date="2019" name="Int. J. Syst. Evol. Microbiol.">
        <title>The Global Catalogue of Microorganisms (GCM) 10K type strain sequencing project: providing services to taxonomists for standard genome sequencing and annotation.</title>
        <authorList>
            <consortium name="The Broad Institute Genomics Platform"/>
            <consortium name="The Broad Institute Genome Sequencing Center for Infectious Disease"/>
            <person name="Wu L."/>
            <person name="Ma J."/>
        </authorList>
    </citation>
    <scope>NUCLEOTIDE SEQUENCE [LARGE SCALE GENOMIC DNA]</scope>
    <source>
        <strain evidence="4">CGMCC 4.7181</strain>
    </source>
</reference>
<proteinExistence type="predicted"/>
<gene>
    <name evidence="3" type="ORF">GCM10010910_02990</name>
</gene>
<keyword evidence="2" id="KW-1133">Transmembrane helix</keyword>
<feature type="transmembrane region" description="Helical" evidence="2">
    <location>
        <begin position="63"/>
        <end position="80"/>
    </location>
</feature>
<keyword evidence="2" id="KW-0472">Membrane</keyword>
<feature type="transmembrane region" description="Helical" evidence="2">
    <location>
        <begin position="33"/>
        <end position="54"/>
    </location>
</feature>
<evidence type="ECO:0000256" key="1">
    <source>
        <dbReference type="SAM" id="MobiDB-lite"/>
    </source>
</evidence>
<organism evidence="3 4">
    <name type="scientific">Microbacterium nanhaiense</name>
    <dbReference type="NCBI Taxonomy" id="1301026"/>
    <lineage>
        <taxon>Bacteria</taxon>
        <taxon>Bacillati</taxon>
        <taxon>Actinomycetota</taxon>
        <taxon>Actinomycetes</taxon>
        <taxon>Micrococcales</taxon>
        <taxon>Microbacteriaceae</taxon>
        <taxon>Microbacterium</taxon>
    </lineage>
</organism>
<feature type="transmembrane region" description="Helical" evidence="2">
    <location>
        <begin position="7"/>
        <end position="27"/>
    </location>
</feature>